<organism evidence="1">
    <name type="scientific">Leviviridae sp</name>
    <dbReference type="NCBI Taxonomy" id="2027243"/>
    <lineage>
        <taxon>Viruses</taxon>
        <taxon>Riboviria</taxon>
        <taxon>Orthornavirae</taxon>
        <taxon>Lenarviricota</taxon>
        <taxon>Leviviricetes</taxon>
        <taxon>Norzivirales</taxon>
        <taxon>Fiersviridae</taxon>
    </lineage>
</organism>
<evidence type="ECO:0000313" key="1">
    <source>
        <dbReference type="EMBL" id="QDH89596.1"/>
    </source>
</evidence>
<name>A0A514D7N9_9VIRU</name>
<accession>A0A514D7N9</accession>
<dbReference type="EMBL" id="MN034910">
    <property type="protein sequence ID" value="QDH89596.1"/>
    <property type="molecule type" value="Genomic_RNA"/>
</dbReference>
<evidence type="ECO:0008006" key="2">
    <source>
        <dbReference type="Google" id="ProtNLM"/>
    </source>
</evidence>
<reference evidence="1" key="1">
    <citation type="submission" date="2019-05" db="EMBL/GenBank/DDBJ databases">
        <title>Metatranscriptomic reconstruction reveals RNA viruses with the potential to shape carbon cycling in soil.</title>
        <authorList>
            <person name="Starr E.P."/>
            <person name="Nuccio E."/>
            <person name="Pett-Ridge J."/>
            <person name="Banfield J.F."/>
            <person name="Firestone M.K."/>
        </authorList>
    </citation>
    <scope>NUCLEOTIDE SEQUENCE</scope>
    <source>
        <strain evidence="1">H1_Rhizo_Litter_3_1390</strain>
    </source>
</reference>
<proteinExistence type="predicted"/>
<gene>
    <name evidence="1" type="ORF">H1RhizoLitter31390_000002</name>
</gene>
<protein>
    <recommendedName>
        <fullName evidence="2">Coat protein</fullName>
    </recommendedName>
</protein>
<sequence>MAFADPTTITISTVATGFARTASGAGSGEFRNSVGDLVLDVRHAYGKKINRTIGLTRLKYSADPINSAINRPLKTTVRVSVAVDAGASNADIKADLIGLLTLLTASSGAKIDQLLGGEN</sequence>